<organism evidence="9 10">
    <name type="scientific">Plantactinospora mayteni</name>
    <dbReference type="NCBI Taxonomy" id="566021"/>
    <lineage>
        <taxon>Bacteria</taxon>
        <taxon>Bacillati</taxon>
        <taxon>Actinomycetota</taxon>
        <taxon>Actinomycetes</taxon>
        <taxon>Micromonosporales</taxon>
        <taxon>Micromonosporaceae</taxon>
        <taxon>Plantactinospora</taxon>
    </lineage>
</organism>
<evidence type="ECO:0000313" key="9">
    <source>
        <dbReference type="EMBL" id="GIG93560.1"/>
    </source>
</evidence>
<keyword evidence="6" id="KW-0170">Cobalt</keyword>
<comment type="caution">
    <text evidence="9">The sequence shown here is derived from an EMBL/GenBank/DDBJ whole genome shotgun (WGS) entry which is preliminary data.</text>
</comment>
<feature type="domain" description="3-dehydroquinate synthase C-terminal" evidence="8">
    <location>
        <begin position="181"/>
        <end position="325"/>
    </location>
</feature>
<evidence type="ECO:0000313" key="10">
    <source>
        <dbReference type="Proteomes" id="UP000621500"/>
    </source>
</evidence>
<protein>
    <recommendedName>
        <fullName evidence="11">2-deoxy-scyllo-inosose synthase</fullName>
    </recommendedName>
</protein>
<evidence type="ECO:0000256" key="5">
    <source>
        <dbReference type="ARBA" id="ARBA00023239"/>
    </source>
</evidence>
<evidence type="ECO:0008006" key="11">
    <source>
        <dbReference type="Google" id="ProtNLM"/>
    </source>
</evidence>
<comment type="cofactor">
    <cofactor evidence="1">
        <name>NAD(+)</name>
        <dbReference type="ChEBI" id="CHEBI:57540"/>
    </cofactor>
</comment>
<dbReference type="Pfam" id="PF24621">
    <property type="entry name" value="DHQS_C"/>
    <property type="match status" value="1"/>
</dbReference>
<dbReference type="Gene3D" id="1.20.1090.10">
    <property type="entry name" value="Dehydroquinate synthase-like - alpha domain"/>
    <property type="match status" value="1"/>
</dbReference>
<dbReference type="RefSeq" id="WP_203855249.1">
    <property type="nucleotide sequence ID" value="NZ_BAAAZQ010000003.1"/>
</dbReference>
<evidence type="ECO:0000259" key="7">
    <source>
        <dbReference type="Pfam" id="PF01761"/>
    </source>
</evidence>
<dbReference type="PIRSF" id="PIRSF001455">
    <property type="entry name" value="DHQ_synth"/>
    <property type="match status" value="1"/>
</dbReference>
<dbReference type="SUPFAM" id="SSF56796">
    <property type="entry name" value="Dehydroquinate synthase-like"/>
    <property type="match status" value="1"/>
</dbReference>
<keyword evidence="5" id="KW-0456">Lyase</keyword>
<sequence length="380" mass="40832">MHVADVRFGERGTDYLYGVDCVEEIVEAVARLAENAESAVFVVDRKVLTHAEPVLAGLGRRMAVHLFVLDAAERHKRLALVEAILEYAVERGADRRSPMVAMGGGLTGNVAGLAAALLFRGIRLVHLPTTPVAAFDSVLSQKQAVNLSAGKNLGGTYLPPSLIACDLTWLTSIPRRDLLTGVAEMAKNVLAMVPPEEPTFLRAVAGLEHRPADSFVALCRLGIEAKLPMLLRDPRERGEAVIFEYGHTVGHALEIVTDGDVSHGEAIAWGMLVAAETSAMLGYLDRSEVDRHHRLLARLRLPSPDARLGPVDRTVLRTVLRGDNKRGYLACGAEEIPMVLLAAPGVPVTQANGRPLSAVPEKIVLAAFDRVAEGRGRADG</sequence>
<dbReference type="Proteomes" id="UP000621500">
    <property type="component" value="Unassembled WGS sequence"/>
</dbReference>
<dbReference type="Gene3D" id="3.40.50.1970">
    <property type="match status" value="1"/>
</dbReference>
<evidence type="ECO:0000256" key="3">
    <source>
        <dbReference type="ARBA" id="ARBA00022723"/>
    </source>
</evidence>
<dbReference type="Pfam" id="PF01761">
    <property type="entry name" value="DHQ_synthase"/>
    <property type="match status" value="1"/>
</dbReference>
<keyword evidence="3" id="KW-0479">Metal-binding</keyword>
<evidence type="ECO:0000256" key="6">
    <source>
        <dbReference type="ARBA" id="ARBA00023285"/>
    </source>
</evidence>
<gene>
    <name evidence="9" type="ORF">Pma05_01330</name>
</gene>
<dbReference type="PANTHER" id="PTHR43622">
    <property type="entry name" value="3-DEHYDROQUINATE SYNTHASE"/>
    <property type="match status" value="1"/>
</dbReference>
<evidence type="ECO:0000256" key="1">
    <source>
        <dbReference type="ARBA" id="ARBA00001911"/>
    </source>
</evidence>
<reference evidence="9 10" key="1">
    <citation type="submission" date="2021-01" db="EMBL/GenBank/DDBJ databases">
        <title>Whole genome shotgun sequence of Plantactinospora mayteni NBRC 109088.</title>
        <authorList>
            <person name="Komaki H."/>
            <person name="Tamura T."/>
        </authorList>
    </citation>
    <scope>NUCLEOTIDE SEQUENCE [LARGE SCALE GENOMIC DNA]</scope>
    <source>
        <strain evidence="9 10">NBRC 109088</strain>
    </source>
</reference>
<evidence type="ECO:0000256" key="2">
    <source>
        <dbReference type="ARBA" id="ARBA00001941"/>
    </source>
</evidence>
<accession>A0ABQ4EFY1</accession>
<evidence type="ECO:0000259" key="8">
    <source>
        <dbReference type="Pfam" id="PF24621"/>
    </source>
</evidence>
<comment type="cofactor">
    <cofactor evidence="2">
        <name>Co(2+)</name>
        <dbReference type="ChEBI" id="CHEBI:48828"/>
    </cofactor>
</comment>
<keyword evidence="10" id="KW-1185">Reference proteome</keyword>
<keyword evidence="4" id="KW-0520">NAD</keyword>
<dbReference type="InterPro" id="IPR030960">
    <property type="entry name" value="DHQS/DOIS_N"/>
</dbReference>
<proteinExistence type="predicted"/>
<evidence type="ECO:0000256" key="4">
    <source>
        <dbReference type="ARBA" id="ARBA00023027"/>
    </source>
</evidence>
<dbReference type="InterPro" id="IPR050071">
    <property type="entry name" value="Dehydroquinate_synthase"/>
</dbReference>
<dbReference type="PANTHER" id="PTHR43622:SF1">
    <property type="entry name" value="3-DEHYDROQUINATE SYNTHASE"/>
    <property type="match status" value="1"/>
</dbReference>
<dbReference type="InterPro" id="IPR030963">
    <property type="entry name" value="DHQ_synth_fam"/>
</dbReference>
<dbReference type="InterPro" id="IPR056179">
    <property type="entry name" value="DHQS_C"/>
</dbReference>
<feature type="domain" description="3-dehydroquinate synthase N-terminal" evidence="7">
    <location>
        <begin position="68"/>
        <end position="178"/>
    </location>
</feature>
<dbReference type="EMBL" id="BONX01000002">
    <property type="protein sequence ID" value="GIG93560.1"/>
    <property type="molecule type" value="Genomic_DNA"/>
</dbReference>
<name>A0ABQ4EFY1_9ACTN</name>